<feature type="transmembrane region" description="Helical" evidence="1">
    <location>
        <begin position="21"/>
        <end position="41"/>
    </location>
</feature>
<sequence>MTHPFLRILLILIKTCMGLSSNLIIIVLITTCMGLLSFIALDYNMVEDGHFDPGIYIWNLEDYDMGVWSLVHKIHTPIMKFYVIERDFEDAMGIITAKYMHIDGIAICKLHDSSLWLCNTQNGAMILLHKFAPALNVPRLTVHPVVNQLWPTPVPPLLPLRPCTGKDCGNTNTTGKLKKEREA</sequence>
<dbReference type="AlphaFoldDB" id="A0A484LVK2"/>
<evidence type="ECO:0000313" key="2">
    <source>
        <dbReference type="EMBL" id="VFQ80553.1"/>
    </source>
</evidence>
<dbReference type="EMBL" id="OOIL02002122">
    <property type="protein sequence ID" value="VFQ80553.1"/>
    <property type="molecule type" value="Genomic_DNA"/>
</dbReference>
<evidence type="ECO:0000256" key="1">
    <source>
        <dbReference type="SAM" id="Phobius"/>
    </source>
</evidence>
<keyword evidence="1" id="KW-0472">Membrane</keyword>
<organism evidence="2 3">
    <name type="scientific">Cuscuta campestris</name>
    <dbReference type="NCBI Taxonomy" id="132261"/>
    <lineage>
        <taxon>Eukaryota</taxon>
        <taxon>Viridiplantae</taxon>
        <taxon>Streptophyta</taxon>
        <taxon>Embryophyta</taxon>
        <taxon>Tracheophyta</taxon>
        <taxon>Spermatophyta</taxon>
        <taxon>Magnoliopsida</taxon>
        <taxon>eudicotyledons</taxon>
        <taxon>Gunneridae</taxon>
        <taxon>Pentapetalae</taxon>
        <taxon>asterids</taxon>
        <taxon>lamiids</taxon>
        <taxon>Solanales</taxon>
        <taxon>Convolvulaceae</taxon>
        <taxon>Cuscuteae</taxon>
        <taxon>Cuscuta</taxon>
        <taxon>Cuscuta subgen. Grammica</taxon>
        <taxon>Cuscuta sect. Cleistogrammica</taxon>
    </lineage>
</organism>
<accession>A0A484LVK2</accession>
<keyword evidence="1" id="KW-0812">Transmembrane</keyword>
<proteinExistence type="predicted"/>
<reference evidence="2 3" key="1">
    <citation type="submission" date="2018-04" db="EMBL/GenBank/DDBJ databases">
        <authorList>
            <person name="Vogel A."/>
        </authorList>
    </citation>
    <scope>NUCLEOTIDE SEQUENCE [LARGE SCALE GENOMIC DNA]</scope>
</reference>
<keyword evidence="1" id="KW-1133">Transmembrane helix</keyword>
<name>A0A484LVK2_9ASTE</name>
<protein>
    <submittedName>
        <fullName evidence="2">Uncharacterized protein</fullName>
    </submittedName>
</protein>
<gene>
    <name evidence="2" type="ORF">CCAM_LOCUS22329</name>
</gene>
<keyword evidence="3" id="KW-1185">Reference proteome</keyword>
<evidence type="ECO:0000313" key="3">
    <source>
        <dbReference type="Proteomes" id="UP000595140"/>
    </source>
</evidence>
<dbReference type="Proteomes" id="UP000595140">
    <property type="component" value="Unassembled WGS sequence"/>
</dbReference>